<evidence type="ECO:0000313" key="3">
    <source>
        <dbReference type="WBParaSite" id="jg8662"/>
    </source>
</evidence>
<reference evidence="3" key="1">
    <citation type="submission" date="2022-11" db="UniProtKB">
        <authorList>
            <consortium name="WormBaseParasite"/>
        </authorList>
    </citation>
    <scope>IDENTIFICATION</scope>
</reference>
<dbReference type="Proteomes" id="UP000887574">
    <property type="component" value="Unplaced"/>
</dbReference>
<feature type="region of interest" description="Disordered" evidence="1">
    <location>
        <begin position="397"/>
        <end position="416"/>
    </location>
</feature>
<dbReference type="WBParaSite" id="jg8662">
    <property type="protein sequence ID" value="jg8662"/>
    <property type="gene ID" value="jg8662"/>
</dbReference>
<name>A0A915ET21_9BILA</name>
<sequence>MPLMSPVSMHLHIFEQYLVDEDWCMPYFLVPKEHELLGHTKWPLIERCIPEWLEAAAEVLLRSVRGERVVDTAELRQVLEQIKAERESAALSRNYSKATEETKPSRRFNQYLDEDEYMWQEGDAEDWPQFEYTAQETEPFALDLETEEDDDEPEELMFSSGDEQEEVDVGHRLNQMWARRPGLDKQENAKINALKYIIIRQDQASIYPSQITPDLLIQPQGHDSKPLQQDDPDKATHTNQPEVVLSPAQAEFLLLQRHPKLIKEAPATVNLLKDVQLRPAVPTLAIKPASPASKSAAAEELAEVLARRLQRLSRLELEKEIEDQNSRAEQVDYAGDGKRLMVEGVKKPAKEASEKRLSPFGARESFLPGLLVKVSEDELSEEDFLEICEDAQLKDADSMDYESKKSGTKASVWVLE</sequence>
<protein>
    <submittedName>
        <fullName evidence="3">Uncharacterized protein</fullName>
    </submittedName>
</protein>
<keyword evidence="2" id="KW-1185">Reference proteome</keyword>
<organism evidence="2 3">
    <name type="scientific">Ditylenchus dipsaci</name>
    <dbReference type="NCBI Taxonomy" id="166011"/>
    <lineage>
        <taxon>Eukaryota</taxon>
        <taxon>Metazoa</taxon>
        <taxon>Ecdysozoa</taxon>
        <taxon>Nematoda</taxon>
        <taxon>Chromadorea</taxon>
        <taxon>Rhabditida</taxon>
        <taxon>Tylenchina</taxon>
        <taxon>Tylenchomorpha</taxon>
        <taxon>Sphaerularioidea</taxon>
        <taxon>Anguinidae</taxon>
        <taxon>Anguininae</taxon>
        <taxon>Ditylenchus</taxon>
    </lineage>
</organism>
<evidence type="ECO:0000313" key="2">
    <source>
        <dbReference type="Proteomes" id="UP000887574"/>
    </source>
</evidence>
<feature type="region of interest" description="Disordered" evidence="1">
    <location>
        <begin position="215"/>
        <end position="238"/>
    </location>
</feature>
<evidence type="ECO:0000256" key="1">
    <source>
        <dbReference type="SAM" id="MobiDB-lite"/>
    </source>
</evidence>
<proteinExistence type="predicted"/>
<accession>A0A915ET21</accession>
<dbReference type="AlphaFoldDB" id="A0A915ET21"/>